<protein>
    <submittedName>
        <fullName evidence="1">Uncharacterized protein</fullName>
    </submittedName>
</protein>
<dbReference type="Proteomes" id="UP000800200">
    <property type="component" value="Unassembled WGS sequence"/>
</dbReference>
<reference evidence="1" key="1">
    <citation type="journal article" date="2020" name="Stud. Mycol.">
        <title>101 Dothideomycetes genomes: a test case for predicting lifestyles and emergence of pathogens.</title>
        <authorList>
            <person name="Haridas S."/>
            <person name="Albert R."/>
            <person name="Binder M."/>
            <person name="Bloem J."/>
            <person name="Labutti K."/>
            <person name="Salamov A."/>
            <person name="Andreopoulos B."/>
            <person name="Baker S."/>
            <person name="Barry K."/>
            <person name="Bills G."/>
            <person name="Bluhm B."/>
            <person name="Cannon C."/>
            <person name="Castanera R."/>
            <person name="Culley D."/>
            <person name="Daum C."/>
            <person name="Ezra D."/>
            <person name="Gonzalez J."/>
            <person name="Henrissat B."/>
            <person name="Kuo A."/>
            <person name="Liang C."/>
            <person name="Lipzen A."/>
            <person name="Lutzoni F."/>
            <person name="Magnuson J."/>
            <person name="Mondo S."/>
            <person name="Nolan M."/>
            <person name="Ohm R."/>
            <person name="Pangilinan J."/>
            <person name="Park H.-J."/>
            <person name="Ramirez L."/>
            <person name="Alfaro M."/>
            <person name="Sun H."/>
            <person name="Tritt A."/>
            <person name="Yoshinaga Y."/>
            <person name="Zwiers L.-H."/>
            <person name="Turgeon B."/>
            <person name="Goodwin S."/>
            <person name="Spatafora J."/>
            <person name="Crous P."/>
            <person name="Grigoriev I."/>
        </authorList>
    </citation>
    <scope>NUCLEOTIDE SEQUENCE</scope>
    <source>
        <strain evidence="1">CBS 207.26</strain>
    </source>
</reference>
<dbReference type="OrthoDB" id="5428055at2759"/>
<gene>
    <name evidence="1" type="ORF">K469DRAFT_245084</name>
</gene>
<name>A0A6A6DRD6_9PEZI</name>
<evidence type="ECO:0000313" key="1">
    <source>
        <dbReference type="EMBL" id="KAF2182121.1"/>
    </source>
</evidence>
<accession>A0A6A6DRD6</accession>
<evidence type="ECO:0000313" key="2">
    <source>
        <dbReference type="Proteomes" id="UP000800200"/>
    </source>
</evidence>
<dbReference type="AlphaFoldDB" id="A0A6A6DRD6"/>
<dbReference type="EMBL" id="ML994649">
    <property type="protein sequence ID" value="KAF2182121.1"/>
    <property type="molecule type" value="Genomic_DNA"/>
</dbReference>
<keyword evidence="2" id="KW-1185">Reference proteome</keyword>
<sequence length="456" mass="53552">MSDERIDYRHNWFSKKWNLEALKDGKFKENKSHLKWKRGSNAEDDDTHLFLQEFLQDSEDSAPSCIVEEVTQFCQAARLTDLKSGMGPAGQRRVAWLDDRSFSSLESRGSVREYKDRLTATELYQHLKVLRFDNPDRPDAERRLIYIADLDPYYIFALGETAPFRQIEGLRDAFWKHIAFQTSMSVQILPLGFSAFRLELHLPFLALRPSPPHKNRFHKQGYTNPKRRWTDLQFLKVQAPGSQNQRTYRMYEGHITFMICGSDERRWVAYAFVDTAFNESDPEDEEEFPAGTMHEDPIADGKLDAEFPLWNPREYFLMVCNIRIAQVQREWQYLVRTVGLGIKQYKDRYPSPFILHPETEGDRADMQKTFDWTGQMIELLCELKNLLSETNQAWETFNCSDGDISFFKDLDSLNDSSHLVCLALRTIKDTFQKLKRLEQNLVRWEEFCLTLAQIVC</sequence>
<proteinExistence type="predicted"/>
<organism evidence="1 2">
    <name type="scientific">Zopfia rhizophila CBS 207.26</name>
    <dbReference type="NCBI Taxonomy" id="1314779"/>
    <lineage>
        <taxon>Eukaryota</taxon>
        <taxon>Fungi</taxon>
        <taxon>Dikarya</taxon>
        <taxon>Ascomycota</taxon>
        <taxon>Pezizomycotina</taxon>
        <taxon>Dothideomycetes</taxon>
        <taxon>Dothideomycetes incertae sedis</taxon>
        <taxon>Zopfiaceae</taxon>
        <taxon>Zopfia</taxon>
    </lineage>
</organism>